<dbReference type="InterPro" id="IPR013498">
    <property type="entry name" value="Topo_IA_Znf"/>
</dbReference>
<protein>
    <submittedName>
        <fullName evidence="2">Topoisomerase DNA-binding C4 zinc finger domain protein</fullName>
    </submittedName>
</protein>
<evidence type="ECO:0000259" key="1">
    <source>
        <dbReference type="Pfam" id="PF01396"/>
    </source>
</evidence>
<dbReference type="STRING" id="748224.HMPREF9436_00584"/>
<feature type="domain" description="DNA topoisomerase type IA zn finger" evidence="1">
    <location>
        <begin position="201"/>
        <end position="237"/>
    </location>
</feature>
<evidence type="ECO:0000313" key="3">
    <source>
        <dbReference type="Proteomes" id="UP000006028"/>
    </source>
</evidence>
<keyword evidence="2" id="KW-0238">DNA-binding</keyword>
<dbReference type="Gene3D" id="3.30.65.10">
    <property type="entry name" value="Bacterial Topoisomerase I, domain 1"/>
    <property type="match status" value="1"/>
</dbReference>
<accession>E2ZG01</accession>
<dbReference type="SUPFAM" id="SSF57783">
    <property type="entry name" value="Zinc beta-ribbon"/>
    <property type="match status" value="1"/>
</dbReference>
<sequence>MSENLMFMQMLKSYRATAPMIPEIIRPNDDLEKYYFDFVEKENQVDEFIKDLATARREVRIDIPDSPANSDINTTRIAQALAEAQSRGVKVFVRAESKKNLHPTLKYFAVENHYLTDPIALIDKTVTWFGMPESAACFKIEGRTSAINNRPCIRFWGTHTAKILYGLLEMSQVMDQAKTVEKDAQGNLITDKLSDYVLAHKKCPVCGKPMQLKKSRNQKYFLSCSGYPSCKHTEFVETEFVEEYFYHKGNKNGMLCPRCGCSLEAKISRYGIYVQCCGGKRHKYGLDEI</sequence>
<keyword evidence="2" id="KW-0413">Isomerase</keyword>
<comment type="caution">
    <text evidence="2">The sequence shown here is derived from an EMBL/GenBank/DDBJ whole genome shotgun (WGS) entry which is preliminary data.</text>
</comment>
<dbReference type="GO" id="GO:0003677">
    <property type="term" value="F:DNA binding"/>
    <property type="evidence" value="ECO:0007669"/>
    <property type="project" value="UniProtKB-KW"/>
</dbReference>
<dbReference type="eggNOG" id="COG0551">
    <property type="taxonomic scope" value="Bacteria"/>
</dbReference>
<dbReference type="BioCyc" id="FCF748224-HMP:GTSS-2818-MONOMER"/>
<proteinExistence type="predicted"/>
<dbReference type="SUPFAM" id="SSF56024">
    <property type="entry name" value="Phospholipase D/nuclease"/>
    <property type="match status" value="1"/>
</dbReference>
<dbReference type="HOGENOM" id="CLU_962239_0_0_9"/>
<dbReference type="GO" id="GO:0005694">
    <property type="term" value="C:chromosome"/>
    <property type="evidence" value="ECO:0007669"/>
    <property type="project" value="InterPro"/>
</dbReference>
<evidence type="ECO:0000313" key="2">
    <source>
        <dbReference type="EMBL" id="EFQ07920.1"/>
    </source>
</evidence>
<dbReference type="Proteomes" id="UP000006028">
    <property type="component" value="Unassembled WGS sequence"/>
</dbReference>
<dbReference type="GO" id="GO:0003916">
    <property type="term" value="F:DNA topoisomerase activity"/>
    <property type="evidence" value="ECO:0007669"/>
    <property type="project" value="InterPro"/>
</dbReference>
<dbReference type="EMBL" id="AECU01000041">
    <property type="protein sequence ID" value="EFQ07920.1"/>
    <property type="molecule type" value="Genomic_DNA"/>
</dbReference>
<gene>
    <name evidence="2" type="ORF">HMPREF9436_00584</name>
</gene>
<dbReference type="Pfam" id="PF01396">
    <property type="entry name" value="Zn_ribbon_Top1"/>
    <property type="match status" value="2"/>
</dbReference>
<dbReference type="AlphaFoldDB" id="E2ZG01"/>
<name>E2ZG01_9FIRM</name>
<organism evidence="2 3">
    <name type="scientific">Faecalibacterium cf. prausnitzii KLE1255</name>
    <dbReference type="NCBI Taxonomy" id="748224"/>
    <lineage>
        <taxon>Bacteria</taxon>
        <taxon>Bacillati</taxon>
        <taxon>Bacillota</taxon>
        <taxon>Clostridia</taxon>
        <taxon>Eubacteriales</taxon>
        <taxon>Oscillospiraceae</taxon>
        <taxon>Faecalibacterium</taxon>
    </lineage>
</organism>
<feature type="domain" description="DNA topoisomerase type IA zn finger" evidence="1">
    <location>
        <begin position="255"/>
        <end position="276"/>
    </location>
</feature>
<dbReference type="GO" id="GO:0006265">
    <property type="term" value="P:DNA topological change"/>
    <property type="evidence" value="ECO:0007669"/>
    <property type="project" value="InterPro"/>
</dbReference>
<reference evidence="2 3" key="1">
    <citation type="submission" date="2010-08" db="EMBL/GenBank/DDBJ databases">
        <authorList>
            <person name="Weinstock G."/>
            <person name="Sodergren E."/>
            <person name="Clifton S."/>
            <person name="Fulton L."/>
            <person name="Fulton B."/>
            <person name="Courtney L."/>
            <person name="Fronick C."/>
            <person name="Harrison M."/>
            <person name="Strong C."/>
            <person name="Farmer C."/>
            <person name="Delahaunty K."/>
            <person name="Markovic C."/>
            <person name="Hall O."/>
            <person name="Minx P."/>
            <person name="Tomlinson C."/>
            <person name="Mitreva M."/>
            <person name="Hou S."/>
            <person name="Chen J."/>
            <person name="Wollam A."/>
            <person name="Pepin K.H."/>
            <person name="Johnson M."/>
            <person name="Bhonagiri V."/>
            <person name="Zhang X."/>
            <person name="Suruliraj S."/>
            <person name="Warren W."/>
            <person name="Chinwalla A."/>
            <person name="Mardis E.R."/>
            <person name="Wilson R.K."/>
        </authorList>
    </citation>
    <scope>NUCLEOTIDE SEQUENCE [LARGE SCALE GENOMIC DNA]</scope>
    <source>
        <strain evidence="2 3">KLE1255</strain>
    </source>
</reference>